<sequence length="80" mass="8992">MECVEKIIRKEMIDPVNGKPLKEDDIIELQRGGTASYCSQCVVTMECVEKIIRKEMIDPVNGKPLKEDDIIELQRGGTGN</sequence>
<dbReference type="OrthoDB" id="116827at2759"/>
<protein>
    <submittedName>
        <fullName evidence="3">(2Fe-2S)-binding protein</fullName>
    </submittedName>
</protein>
<dbReference type="AlphaFoldDB" id="A0A183DNV5"/>
<gene>
    <name evidence="1" type="ORF">GPUH_LOCUS10396</name>
</gene>
<dbReference type="GO" id="GO:0061630">
    <property type="term" value="F:ubiquitin protein ligase activity"/>
    <property type="evidence" value="ECO:0007669"/>
    <property type="project" value="InterPro"/>
</dbReference>
<dbReference type="Gene3D" id="3.30.40.10">
    <property type="entry name" value="Zinc/RING finger domain, C3HC4 (zinc finger)"/>
    <property type="match status" value="2"/>
</dbReference>
<dbReference type="Proteomes" id="UP000271098">
    <property type="component" value="Unassembled WGS sequence"/>
</dbReference>
<evidence type="ECO:0000313" key="2">
    <source>
        <dbReference type="Proteomes" id="UP000271098"/>
    </source>
</evidence>
<dbReference type="PANTHER" id="PTHR13063:SF10">
    <property type="entry name" value="NITRIC OXIDE SYNTHASE-INTERACTING PROTEIN"/>
    <property type="match status" value="1"/>
</dbReference>
<dbReference type="PANTHER" id="PTHR13063">
    <property type="entry name" value="ENOS INTERACTING PROTEIN"/>
    <property type="match status" value="1"/>
</dbReference>
<evidence type="ECO:0000313" key="1">
    <source>
        <dbReference type="EMBL" id="VDN17388.1"/>
    </source>
</evidence>
<dbReference type="EMBL" id="UYRT01077955">
    <property type="protein sequence ID" value="VDN17388.1"/>
    <property type="molecule type" value="Genomic_DNA"/>
</dbReference>
<reference evidence="1 2" key="2">
    <citation type="submission" date="2018-11" db="EMBL/GenBank/DDBJ databases">
        <authorList>
            <consortium name="Pathogen Informatics"/>
        </authorList>
    </citation>
    <scope>NUCLEOTIDE SEQUENCE [LARGE SCALE GENOMIC DNA]</scope>
</reference>
<keyword evidence="2" id="KW-1185">Reference proteome</keyword>
<dbReference type="InterPro" id="IPR013083">
    <property type="entry name" value="Znf_RING/FYVE/PHD"/>
</dbReference>
<dbReference type="GO" id="GO:0005634">
    <property type="term" value="C:nucleus"/>
    <property type="evidence" value="ECO:0007669"/>
    <property type="project" value="TreeGrafter"/>
</dbReference>
<organism evidence="3">
    <name type="scientific">Gongylonema pulchrum</name>
    <dbReference type="NCBI Taxonomy" id="637853"/>
    <lineage>
        <taxon>Eukaryota</taxon>
        <taxon>Metazoa</taxon>
        <taxon>Ecdysozoa</taxon>
        <taxon>Nematoda</taxon>
        <taxon>Chromadorea</taxon>
        <taxon>Rhabditida</taxon>
        <taxon>Spirurina</taxon>
        <taxon>Spiruromorpha</taxon>
        <taxon>Spiruroidea</taxon>
        <taxon>Gongylonematidae</taxon>
        <taxon>Gongylonema</taxon>
    </lineage>
</organism>
<accession>A0A183DNV5</accession>
<dbReference type="WBParaSite" id="GPUH_0001040901-mRNA-1">
    <property type="protein sequence ID" value="GPUH_0001040901-mRNA-1"/>
    <property type="gene ID" value="GPUH_0001040901"/>
</dbReference>
<name>A0A183DNV5_9BILA</name>
<reference evidence="3" key="1">
    <citation type="submission" date="2016-06" db="UniProtKB">
        <authorList>
            <consortium name="WormBaseParasite"/>
        </authorList>
    </citation>
    <scope>IDENTIFICATION</scope>
</reference>
<evidence type="ECO:0000313" key="3">
    <source>
        <dbReference type="WBParaSite" id="GPUH_0001040901-mRNA-1"/>
    </source>
</evidence>
<proteinExistence type="predicted"/>
<dbReference type="InterPro" id="IPR016818">
    <property type="entry name" value="NOSIP"/>
</dbReference>